<name>A0A377FTB6_9BACL</name>
<keyword evidence="4 5" id="KW-0472">Membrane</keyword>
<dbReference type="GO" id="GO:0005886">
    <property type="term" value="C:plasma membrane"/>
    <property type="evidence" value="ECO:0007669"/>
    <property type="project" value="TreeGrafter"/>
</dbReference>
<feature type="transmembrane region" description="Helical" evidence="5">
    <location>
        <begin position="53"/>
        <end position="75"/>
    </location>
</feature>
<evidence type="ECO:0000256" key="5">
    <source>
        <dbReference type="SAM" id="Phobius"/>
    </source>
</evidence>
<dbReference type="STRING" id="1397694.GCA_000702585_01928"/>
<protein>
    <submittedName>
        <fullName evidence="6">HMP/thiamine permease protein YkoC</fullName>
    </submittedName>
</protein>
<evidence type="ECO:0000256" key="4">
    <source>
        <dbReference type="ARBA" id="ARBA00023136"/>
    </source>
</evidence>
<proteinExistence type="predicted"/>
<gene>
    <name evidence="6" type="primary">ykoC</name>
    <name evidence="6" type="ORF">NCTC13163_01427</name>
</gene>
<reference evidence="6 7" key="1">
    <citation type="submission" date="2018-06" db="EMBL/GenBank/DDBJ databases">
        <authorList>
            <consortium name="Pathogen Informatics"/>
            <person name="Doyle S."/>
        </authorList>
    </citation>
    <scope>NUCLEOTIDE SEQUENCE [LARGE SCALE GENOMIC DNA]</scope>
    <source>
        <strain evidence="6 7">NCTC13163</strain>
    </source>
</reference>
<comment type="subcellular location">
    <subcellularLocation>
        <location evidence="1">Membrane</location>
        <topology evidence="1">Multi-pass membrane protein</topology>
    </subcellularLocation>
</comment>
<evidence type="ECO:0000313" key="6">
    <source>
        <dbReference type="EMBL" id="STO08062.1"/>
    </source>
</evidence>
<dbReference type="PANTHER" id="PTHR33514">
    <property type="entry name" value="PROTEIN ABCI12, CHLOROPLASTIC"/>
    <property type="match status" value="1"/>
</dbReference>
<dbReference type="Pfam" id="PF02361">
    <property type="entry name" value="CbiQ"/>
    <property type="match status" value="1"/>
</dbReference>
<keyword evidence="3 5" id="KW-1133">Transmembrane helix</keyword>
<evidence type="ECO:0000313" key="7">
    <source>
        <dbReference type="Proteomes" id="UP000254060"/>
    </source>
</evidence>
<dbReference type="PANTHER" id="PTHR33514:SF13">
    <property type="entry name" value="PROTEIN ABCI12, CHLOROPLASTIC"/>
    <property type="match status" value="1"/>
</dbReference>
<dbReference type="RefSeq" id="WP_051638893.1">
    <property type="nucleotide sequence ID" value="NZ_UGGP01000001.1"/>
</dbReference>
<sequence>MTFHEMNPTVKFMTVTCLMFGLAFMYNPWTPLAVFLGTILLQTLFADVSWKRWGLFMIPFLLTAVGTLWTTLVFGREASGEVVFTLFGNDVTEENVMLALTLALRVLAFTVLSLLFTLTTDPKRFVYSLMQQGKLSPKIAYSVFVGFRFFPILKSELMQLYETHALRGVRLETRRDHIRHAPKLLIPLLAGAIRQAERIAFSMEARGFTGEGRSSYEVIPVTKNDFLLAALLVALFGISVWIGVR</sequence>
<organism evidence="6 7">
    <name type="scientific">Exiguobacterium aurantiacum</name>
    <dbReference type="NCBI Taxonomy" id="33987"/>
    <lineage>
        <taxon>Bacteria</taxon>
        <taxon>Bacillati</taxon>
        <taxon>Bacillota</taxon>
        <taxon>Bacilli</taxon>
        <taxon>Bacillales</taxon>
        <taxon>Bacillales Family XII. Incertae Sedis</taxon>
        <taxon>Exiguobacterium</taxon>
    </lineage>
</organism>
<dbReference type="InterPro" id="IPR003339">
    <property type="entry name" value="ABC/ECF_trnsptr_transmembrane"/>
</dbReference>
<feature type="transmembrane region" description="Helical" evidence="5">
    <location>
        <begin position="226"/>
        <end position="244"/>
    </location>
</feature>
<keyword evidence="2 5" id="KW-0812">Transmembrane</keyword>
<feature type="transmembrane region" description="Helical" evidence="5">
    <location>
        <begin position="95"/>
        <end position="118"/>
    </location>
</feature>
<evidence type="ECO:0000256" key="1">
    <source>
        <dbReference type="ARBA" id="ARBA00004141"/>
    </source>
</evidence>
<evidence type="ECO:0000256" key="2">
    <source>
        <dbReference type="ARBA" id="ARBA00022692"/>
    </source>
</evidence>
<evidence type="ECO:0000256" key="3">
    <source>
        <dbReference type="ARBA" id="ARBA00022989"/>
    </source>
</evidence>
<dbReference type="Proteomes" id="UP000254060">
    <property type="component" value="Unassembled WGS sequence"/>
</dbReference>
<dbReference type="EMBL" id="UGGP01000001">
    <property type="protein sequence ID" value="STO08062.1"/>
    <property type="molecule type" value="Genomic_DNA"/>
</dbReference>
<dbReference type="CDD" id="cd16914">
    <property type="entry name" value="EcfT"/>
    <property type="match status" value="1"/>
</dbReference>
<feature type="transmembrane region" description="Helical" evidence="5">
    <location>
        <begin position="12"/>
        <end position="41"/>
    </location>
</feature>
<dbReference type="AlphaFoldDB" id="A0A377FTB6"/>
<accession>A0A377FTB6</accession>